<dbReference type="Pfam" id="PF01636">
    <property type="entry name" value="APH"/>
    <property type="match status" value="1"/>
</dbReference>
<dbReference type="PANTHER" id="PTHR36091">
    <property type="entry name" value="ALTERED INHERITANCE OF MITOCHONDRIA PROTEIN 9, MITOCHONDRIAL"/>
    <property type="match status" value="1"/>
</dbReference>
<evidence type="ECO:0000256" key="2">
    <source>
        <dbReference type="ARBA" id="ARBA00005543"/>
    </source>
</evidence>
<evidence type="ECO:0000256" key="1">
    <source>
        <dbReference type="ARBA" id="ARBA00004173"/>
    </source>
</evidence>
<feature type="domain" description="Aminoglycoside phosphotransferase" evidence="7">
    <location>
        <begin position="106"/>
        <end position="377"/>
    </location>
</feature>
<proteinExistence type="inferred from homology"/>
<sequence>MLPPLRHPLCWALPSRLSRPSSLPFLCRPTCLTSRLQRADGATISTASTIDTGLEFEINPHTYTSGRWLRRDRLETDSRYIQFNFGALCKKVIELCPGASHIKACRKIEGGFNRVFIFTLDSAKTIVARLPFRLAGPAQLTTLSEVATVRYLQTKTNIPIPRILDYNYDASDETNTVGSEYIIMEHATGVPLHEKWHEMAGDQKVRCIHAIYRTIKEIADLEFPAFGSMYFEDTLGSARKVPLDDGFCIGPHCGTRYWGTNVGERRYYHHANMNTGPWLTIDEYCDGLIDAGLSRVPPVDTEPERPIYHGSPETHLALLEHTRPVLKQMAANIQISNSATPLLFHPDLHMRNIFVSEDNPSTITGIIDWQAASIEPAFWYSDEIPDFATGSEICTEAFNLCSQFYTAKLANPRLMNDNLFRPFLYCYRTWKDGAVALRHEMIETARLWNELGFEGQCPYPLPSREELEKHEKEYRLFVAAQNLRTDLSSLLNVASDGWVPPDGWEAAQAAQKELFNGMLQAVLENSDSDDDEPVRDEKTLRSIWPFDMNHNDNS</sequence>
<dbReference type="Gene3D" id="3.90.1200.10">
    <property type="match status" value="1"/>
</dbReference>
<gene>
    <name evidence="8" type="ORF">C8Q69DRAFT_530071</name>
</gene>
<dbReference type="EMBL" id="RCNU01000011">
    <property type="protein sequence ID" value="RWQ92874.1"/>
    <property type="molecule type" value="Genomic_DNA"/>
</dbReference>
<dbReference type="GeneID" id="39602995"/>
<organism evidence="8 9">
    <name type="scientific">Byssochlamys spectabilis</name>
    <name type="common">Paecilomyces variotii</name>
    <dbReference type="NCBI Taxonomy" id="264951"/>
    <lineage>
        <taxon>Eukaryota</taxon>
        <taxon>Fungi</taxon>
        <taxon>Dikarya</taxon>
        <taxon>Ascomycota</taxon>
        <taxon>Pezizomycotina</taxon>
        <taxon>Eurotiomycetes</taxon>
        <taxon>Eurotiomycetidae</taxon>
        <taxon>Eurotiales</taxon>
        <taxon>Thermoascaceae</taxon>
        <taxon>Paecilomyces</taxon>
    </lineage>
</organism>
<evidence type="ECO:0000256" key="3">
    <source>
        <dbReference type="ARBA" id="ARBA00016197"/>
    </source>
</evidence>
<reference evidence="8 9" key="1">
    <citation type="journal article" date="2018" name="Front. Microbiol.">
        <title>Genomic and genetic insights into a cosmopolitan fungus, Paecilomyces variotii (Eurotiales).</title>
        <authorList>
            <person name="Urquhart A.S."/>
            <person name="Mondo S.J."/>
            <person name="Makela M.R."/>
            <person name="Hane J.K."/>
            <person name="Wiebenga A."/>
            <person name="He G."/>
            <person name="Mihaltcheva S."/>
            <person name="Pangilinan J."/>
            <person name="Lipzen A."/>
            <person name="Barry K."/>
            <person name="de Vries R.P."/>
            <person name="Grigoriev I.V."/>
            <person name="Idnurm A."/>
        </authorList>
    </citation>
    <scope>NUCLEOTIDE SEQUENCE [LARGE SCALE GENOMIC DNA]</scope>
    <source>
        <strain evidence="8 9">CBS 101075</strain>
    </source>
</reference>
<dbReference type="STRING" id="264951.A0A443HM31"/>
<dbReference type="RefSeq" id="XP_028482519.1">
    <property type="nucleotide sequence ID" value="XM_028633718.1"/>
</dbReference>
<name>A0A443HM31_BYSSP</name>
<accession>A0A443HM31</accession>
<dbReference type="InterPro" id="IPR002575">
    <property type="entry name" value="Aminoglycoside_PTrfase"/>
</dbReference>
<dbReference type="GO" id="GO:0005739">
    <property type="term" value="C:mitochondrion"/>
    <property type="evidence" value="ECO:0007669"/>
    <property type="project" value="UniProtKB-SubCell"/>
</dbReference>
<dbReference type="PANTHER" id="PTHR36091:SF1">
    <property type="entry name" value="ALTERED INHERITANCE OF MITOCHONDRIA PROTEIN 9, MITOCHONDRIAL"/>
    <property type="match status" value="1"/>
</dbReference>
<dbReference type="Proteomes" id="UP000283841">
    <property type="component" value="Unassembled WGS sequence"/>
</dbReference>
<evidence type="ECO:0000313" key="8">
    <source>
        <dbReference type="EMBL" id="RWQ92874.1"/>
    </source>
</evidence>
<comment type="caution">
    <text evidence="8">The sequence shown here is derived from an EMBL/GenBank/DDBJ whole genome shotgun (WGS) entry which is preliminary data.</text>
</comment>
<dbReference type="InterPro" id="IPR051035">
    <property type="entry name" value="Mito_inheritance_9"/>
</dbReference>
<keyword evidence="8" id="KW-0418">Kinase</keyword>
<evidence type="ECO:0000313" key="9">
    <source>
        <dbReference type="Proteomes" id="UP000283841"/>
    </source>
</evidence>
<dbReference type="GO" id="GO:0016301">
    <property type="term" value="F:kinase activity"/>
    <property type="evidence" value="ECO:0007669"/>
    <property type="project" value="UniProtKB-KW"/>
</dbReference>
<dbReference type="InterPro" id="IPR011009">
    <property type="entry name" value="Kinase-like_dom_sf"/>
</dbReference>
<dbReference type="VEuPathDB" id="FungiDB:C8Q69DRAFT_530071"/>
<protein>
    <recommendedName>
        <fullName evidence="3">Altered inheritance of mitochondria protein 9, mitochondrial</fullName>
    </recommendedName>
    <alternativeName>
        <fullName evidence="6">Found in mitochondrial proteome protein 29</fullName>
    </alternativeName>
</protein>
<keyword evidence="5" id="KW-0496">Mitochondrion</keyword>
<evidence type="ECO:0000256" key="5">
    <source>
        <dbReference type="ARBA" id="ARBA00023128"/>
    </source>
</evidence>
<comment type="similarity">
    <text evidence="2">Belongs to the AIM9 family.</text>
</comment>
<keyword evidence="9" id="KW-1185">Reference proteome</keyword>
<keyword evidence="8" id="KW-0808">Transferase</keyword>
<keyword evidence="4" id="KW-0809">Transit peptide</keyword>
<dbReference type="SUPFAM" id="SSF56112">
    <property type="entry name" value="Protein kinase-like (PK-like)"/>
    <property type="match status" value="1"/>
</dbReference>
<evidence type="ECO:0000259" key="7">
    <source>
        <dbReference type="Pfam" id="PF01636"/>
    </source>
</evidence>
<evidence type="ECO:0000256" key="6">
    <source>
        <dbReference type="ARBA" id="ARBA00031849"/>
    </source>
</evidence>
<comment type="subcellular location">
    <subcellularLocation>
        <location evidence="1">Mitochondrion</location>
    </subcellularLocation>
</comment>
<dbReference type="AlphaFoldDB" id="A0A443HM31"/>
<evidence type="ECO:0000256" key="4">
    <source>
        <dbReference type="ARBA" id="ARBA00022946"/>
    </source>
</evidence>